<sequence length="143" mass="15504">MSETDDIPSIMSHVSIGTNRYAEAVAFYDAVLPTIGARRILDIPGVEAVAYGKQFPEFWVQTPIDGQPANVGNGTHFGFIAPSKQAVDDFYAAALKAGARGDGPPGPRPHYGEPYYGCFVRDLDGHKIEANYWDMSKDQSHGA</sequence>
<dbReference type="PROSITE" id="PS51819">
    <property type="entry name" value="VOC"/>
    <property type="match status" value="1"/>
</dbReference>
<keyword evidence="3" id="KW-1185">Reference proteome</keyword>
<evidence type="ECO:0000313" key="2">
    <source>
        <dbReference type="EMBL" id="GLS04272.1"/>
    </source>
</evidence>
<dbReference type="Pfam" id="PF00903">
    <property type="entry name" value="Glyoxalase"/>
    <property type="match status" value="1"/>
</dbReference>
<dbReference type="SUPFAM" id="SSF54593">
    <property type="entry name" value="Glyoxalase/Bleomycin resistance protein/Dihydroxybiphenyl dioxygenase"/>
    <property type="match status" value="1"/>
</dbReference>
<evidence type="ECO:0000259" key="1">
    <source>
        <dbReference type="PROSITE" id="PS51819"/>
    </source>
</evidence>
<dbReference type="RefSeq" id="WP_018747697.1">
    <property type="nucleotide sequence ID" value="NZ_BSOZ01000015.1"/>
</dbReference>
<organism evidence="2 3">
    <name type="scientific">Chitiniphilus shinanonensis</name>
    <dbReference type="NCBI Taxonomy" id="553088"/>
    <lineage>
        <taxon>Bacteria</taxon>
        <taxon>Pseudomonadati</taxon>
        <taxon>Pseudomonadota</taxon>
        <taxon>Betaproteobacteria</taxon>
        <taxon>Neisseriales</taxon>
        <taxon>Chitinibacteraceae</taxon>
        <taxon>Chitiniphilus</taxon>
    </lineage>
</organism>
<dbReference type="Proteomes" id="UP001156836">
    <property type="component" value="Unassembled WGS sequence"/>
</dbReference>
<dbReference type="PANTHER" id="PTHR35006">
    <property type="entry name" value="GLYOXALASE FAMILY PROTEIN (AFU_ORTHOLOGUE AFUA_5G14830)"/>
    <property type="match status" value="1"/>
</dbReference>
<dbReference type="PANTHER" id="PTHR35006:SF4">
    <property type="entry name" value="BLR7706 PROTEIN"/>
    <property type="match status" value="1"/>
</dbReference>
<dbReference type="InterPro" id="IPR004360">
    <property type="entry name" value="Glyas_Fos-R_dOase_dom"/>
</dbReference>
<dbReference type="InterPro" id="IPR029068">
    <property type="entry name" value="Glyas_Bleomycin-R_OHBP_Dase"/>
</dbReference>
<comment type="caution">
    <text evidence="2">The sequence shown here is derived from an EMBL/GenBank/DDBJ whole genome shotgun (WGS) entry which is preliminary data.</text>
</comment>
<proteinExistence type="predicted"/>
<dbReference type="CDD" id="cd07262">
    <property type="entry name" value="VOC_like"/>
    <property type="match status" value="1"/>
</dbReference>
<dbReference type="Gene3D" id="3.10.180.10">
    <property type="entry name" value="2,3-Dihydroxybiphenyl 1,2-Dioxygenase, domain 1"/>
    <property type="match status" value="1"/>
</dbReference>
<accession>A0ABQ6BS48</accession>
<gene>
    <name evidence="2" type="ORF">GCM10007860_14190</name>
</gene>
<feature type="domain" description="VOC" evidence="1">
    <location>
        <begin position="10"/>
        <end position="133"/>
    </location>
</feature>
<dbReference type="InterPro" id="IPR037523">
    <property type="entry name" value="VOC_core"/>
</dbReference>
<reference evidence="3" key="1">
    <citation type="journal article" date="2019" name="Int. J. Syst. Evol. Microbiol.">
        <title>The Global Catalogue of Microorganisms (GCM) 10K type strain sequencing project: providing services to taxonomists for standard genome sequencing and annotation.</title>
        <authorList>
            <consortium name="The Broad Institute Genomics Platform"/>
            <consortium name="The Broad Institute Genome Sequencing Center for Infectious Disease"/>
            <person name="Wu L."/>
            <person name="Ma J."/>
        </authorList>
    </citation>
    <scope>NUCLEOTIDE SEQUENCE [LARGE SCALE GENOMIC DNA]</scope>
    <source>
        <strain evidence="3">NBRC 104970</strain>
    </source>
</reference>
<name>A0ABQ6BS48_9NEIS</name>
<protein>
    <recommendedName>
        <fullName evidence="1">VOC domain-containing protein</fullName>
    </recommendedName>
</protein>
<dbReference type="EMBL" id="BSOZ01000015">
    <property type="protein sequence ID" value="GLS04272.1"/>
    <property type="molecule type" value="Genomic_DNA"/>
</dbReference>
<evidence type="ECO:0000313" key="3">
    <source>
        <dbReference type="Proteomes" id="UP001156836"/>
    </source>
</evidence>